<dbReference type="EMBL" id="BARU01005093">
    <property type="protein sequence ID" value="GAH26607.1"/>
    <property type="molecule type" value="Genomic_DNA"/>
</dbReference>
<dbReference type="AlphaFoldDB" id="X1E248"/>
<protein>
    <submittedName>
        <fullName evidence="1">Uncharacterized protein</fullName>
    </submittedName>
</protein>
<feature type="non-terminal residue" evidence="1">
    <location>
        <position position="1"/>
    </location>
</feature>
<evidence type="ECO:0000313" key="1">
    <source>
        <dbReference type="EMBL" id="GAH26607.1"/>
    </source>
</evidence>
<organism evidence="1">
    <name type="scientific">marine sediment metagenome</name>
    <dbReference type="NCBI Taxonomy" id="412755"/>
    <lineage>
        <taxon>unclassified sequences</taxon>
        <taxon>metagenomes</taxon>
        <taxon>ecological metagenomes</taxon>
    </lineage>
</organism>
<comment type="caution">
    <text evidence="1">The sequence shown here is derived from an EMBL/GenBank/DDBJ whole genome shotgun (WGS) entry which is preliminary data.</text>
</comment>
<accession>X1E248</accession>
<proteinExistence type="predicted"/>
<sequence>DWGDLGKSIETGINFLNGKIIDYEKKLKEQVKLYNYTKAGDSSDITFTYEIEAWDNFQREGLEKSWSSTK</sequence>
<gene>
    <name evidence="1" type="ORF">S03H2_09800</name>
</gene>
<name>X1E248_9ZZZZ</name>
<reference evidence="1" key="1">
    <citation type="journal article" date="2014" name="Front. Microbiol.">
        <title>High frequency of phylogenetically diverse reductive dehalogenase-homologous genes in deep subseafloor sedimentary metagenomes.</title>
        <authorList>
            <person name="Kawai M."/>
            <person name="Futagami T."/>
            <person name="Toyoda A."/>
            <person name="Takaki Y."/>
            <person name="Nishi S."/>
            <person name="Hori S."/>
            <person name="Arai W."/>
            <person name="Tsubouchi T."/>
            <person name="Morono Y."/>
            <person name="Uchiyama I."/>
            <person name="Ito T."/>
            <person name="Fujiyama A."/>
            <person name="Inagaki F."/>
            <person name="Takami H."/>
        </authorList>
    </citation>
    <scope>NUCLEOTIDE SEQUENCE</scope>
    <source>
        <strain evidence="1">Expedition CK06-06</strain>
    </source>
</reference>